<evidence type="ECO:0000256" key="2">
    <source>
        <dbReference type="ARBA" id="ARBA00023242"/>
    </source>
</evidence>
<feature type="compositionally biased region" description="Gly residues" evidence="4">
    <location>
        <begin position="127"/>
        <end position="138"/>
    </location>
</feature>
<reference evidence="5" key="2">
    <citation type="submission" date="2008-12" db="EMBL/GenBank/DDBJ databases">
        <title>Improved gene annotation of the rice (Oryza sativa) genomes.</title>
        <authorList>
            <person name="Wang J."/>
            <person name="Li R."/>
            <person name="Fan W."/>
            <person name="Huang Q."/>
            <person name="Zhang J."/>
            <person name="Zhou Y."/>
            <person name="Hu Y."/>
            <person name="Zi S."/>
            <person name="Li J."/>
            <person name="Ni P."/>
            <person name="Zheng H."/>
            <person name="Zhang Y."/>
            <person name="Zhao M."/>
            <person name="Hao Q."/>
            <person name="McDermott J."/>
            <person name="Samudrala R."/>
            <person name="Kristiansen K."/>
            <person name="Wong G.K.-S."/>
        </authorList>
    </citation>
    <scope>NUCLEOTIDE SEQUENCE</scope>
</reference>
<evidence type="ECO:0000256" key="4">
    <source>
        <dbReference type="SAM" id="MobiDB-lite"/>
    </source>
</evidence>
<dbReference type="PANTHER" id="PTHR23424">
    <property type="entry name" value="SERUM AMYLOID A"/>
    <property type="match status" value="1"/>
</dbReference>
<feature type="compositionally biased region" description="Polar residues" evidence="4">
    <location>
        <begin position="148"/>
        <end position="162"/>
    </location>
</feature>
<sequence>MSDTRSGILRYHATIILALTVTLERRPGPVTSPSISCLRVELNGPHRRQLTRQERNPKPASPTPSPAHSPSPRPPPNHLRWRPAPPPPPPREEKPPRWAARRGRRAEPVPSPAAAASDHAPVAPDGSPGGGALPAGGEAGKEDEGVASTGSRTPLAPGSSSGEGALGECGEARNDDEAPAPAPRLIASPTAAAAAAATTDYPHEGGEAEQEGGNASSPCEEQEEDDDDDEEEEAPTHLPFAPSSESELPDDKSTVDPSFTISLIRKLVPQGPDVDKELSVKQGRTEEKDASSDVGEPKQPHDKDLWDNEGCKLWDLSVIEPQAELMVNNLVLEVLLANLHVRQFLRAKEICIGIIGNLACHKSLANAITSHNGLIATVVDQLFLDDPGCLTETFRLLSTIFQSNASMSWAEALLPDEILSRIMWIIGNTVHATLLQKILEFLSALVDDQDVITILIEPLIKVGLVDCAIGLLLNELEKSMDGNNLDRSDSLDSILRLIEELSAIDNCSKVMSSNDQLIKALSNIVKLPDKFEVEGYCASVVIIIANVLSDGEHLTPILSHDLPLLEGLFDILPLISDDNEARNAFWCILTRLLQQVEEGETITNSSKLEQFVSIFLAKFTLMKDDIERHGIQTEADSSVEGVSLKNGLRTSLKAICSITERWIADKSSLGKEDASLTENTIENAKELLTFCRRAMGIADL</sequence>
<dbReference type="Proteomes" id="UP000007752">
    <property type="component" value="Chromosome 3"/>
</dbReference>
<comment type="similarity">
    <text evidence="3">Belongs to the SAAL1 family.</text>
</comment>
<feature type="compositionally biased region" description="Low complexity" evidence="4">
    <location>
        <begin position="112"/>
        <end position="126"/>
    </location>
</feature>
<gene>
    <name evidence="5" type="ORF">OsJ_12137</name>
</gene>
<dbReference type="InterPro" id="IPR052464">
    <property type="entry name" value="Synovial_Prolif_Regulator"/>
</dbReference>
<comment type="subcellular location">
    <subcellularLocation>
        <location evidence="1">Nucleus</location>
    </subcellularLocation>
</comment>
<evidence type="ECO:0000313" key="5">
    <source>
        <dbReference type="EMBL" id="EEE59709.1"/>
    </source>
</evidence>
<name>B9FAM5_ORYSJ</name>
<dbReference type="AlphaFoldDB" id="B9FAM5"/>
<dbReference type="InterPro" id="IPR016024">
    <property type="entry name" value="ARM-type_fold"/>
</dbReference>
<dbReference type="SUPFAM" id="SSF48371">
    <property type="entry name" value="ARM repeat"/>
    <property type="match status" value="1"/>
</dbReference>
<feature type="compositionally biased region" description="Acidic residues" evidence="4">
    <location>
        <begin position="220"/>
        <end position="233"/>
    </location>
</feature>
<dbReference type="Gene3D" id="1.25.10.10">
    <property type="entry name" value="Leucine-rich Repeat Variant"/>
    <property type="match status" value="1"/>
</dbReference>
<reference evidence="5" key="1">
    <citation type="journal article" date="2005" name="PLoS Biol.">
        <title>The genomes of Oryza sativa: a history of duplications.</title>
        <authorList>
            <person name="Yu J."/>
            <person name="Wang J."/>
            <person name="Lin W."/>
            <person name="Li S."/>
            <person name="Li H."/>
            <person name="Zhou J."/>
            <person name="Ni P."/>
            <person name="Dong W."/>
            <person name="Hu S."/>
            <person name="Zeng C."/>
            <person name="Zhang J."/>
            <person name="Zhang Y."/>
            <person name="Li R."/>
            <person name="Xu Z."/>
            <person name="Li S."/>
            <person name="Li X."/>
            <person name="Zheng H."/>
            <person name="Cong L."/>
            <person name="Lin L."/>
            <person name="Yin J."/>
            <person name="Geng J."/>
            <person name="Li G."/>
            <person name="Shi J."/>
            <person name="Liu J."/>
            <person name="Lv H."/>
            <person name="Li J."/>
            <person name="Wang J."/>
            <person name="Deng Y."/>
            <person name="Ran L."/>
            <person name="Shi X."/>
            <person name="Wang X."/>
            <person name="Wu Q."/>
            <person name="Li C."/>
            <person name="Ren X."/>
            <person name="Wang J."/>
            <person name="Wang X."/>
            <person name="Li D."/>
            <person name="Liu D."/>
            <person name="Zhang X."/>
            <person name="Ji Z."/>
            <person name="Zhao W."/>
            <person name="Sun Y."/>
            <person name="Zhang Z."/>
            <person name="Bao J."/>
            <person name="Han Y."/>
            <person name="Dong L."/>
            <person name="Ji J."/>
            <person name="Chen P."/>
            <person name="Wu S."/>
            <person name="Liu J."/>
            <person name="Xiao Y."/>
            <person name="Bu D."/>
            <person name="Tan J."/>
            <person name="Yang L."/>
            <person name="Ye C."/>
            <person name="Zhang J."/>
            <person name="Xu J."/>
            <person name="Zhou Y."/>
            <person name="Yu Y."/>
            <person name="Zhang B."/>
            <person name="Zhuang S."/>
            <person name="Wei H."/>
            <person name="Liu B."/>
            <person name="Lei M."/>
            <person name="Yu H."/>
            <person name="Li Y."/>
            <person name="Xu H."/>
            <person name="Wei S."/>
            <person name="He X."/>
            <person name="Fang L."/>
            <person name="Zhang Z."/>
            <person name="Zhang Y."/>
            <person name="Huang X."/>
            <person name="Su Z."/>
            <person name="Tong W."/>
            <person name="Li J."/>
            <person name="Tong Z."/>
            <person name="Li S."/>
            <person name="Ye J."/>
            <person name="Wang L."/>
            <person name="Fang L."/>
            <person name="Lei T."/>
            <person name="Chen C."/>
            <person name="Chen H."/>
            <person name="Xu Z."/>
            <person name="Li H."/>
            <person name="Huang H."/>
            <person name="Zhang F."/>
            <person name="Xu H."/>
            <person name="Li N."/>
            <person name="Zhao C."/>
            <person name="Li S."/>
            <person name="Dong L."/>
            <person name="Huang Y."/>
            <person name="Li L."/>
            <person name="Xi Y."/>
            <person name="Qi Q."/>
            <person name="Li W."/>
            <person name="Zhang B."/>
            <person name="Hu W."/>
            <person name="Zhang Y."/>
            <person name="Tian X."/>
            <person name="Jiao Y."/>
            <person name="Liang X."/>
            <person name="Jin J."/>
            <person name="Gao L."/>
            <person name="Zheng W."/>
            <person name="Hao B."/>
            <person name="Liu S."/>
            <person name="Wang W."/>
            <person name="Yuan L."/>
            <person name="Cao M."/>
            <person name="McDermott J."/>
            <person name="Samudrala R."/>
            <person name="Wang J."/>
            <person name="Wong G.K."/>
            <person name="Yang H."/>
        </authorList>
    </citation>
    <scope>NUCLEOTIDE SEQUENCE [LARGE SCALE GENOMIC DNA]</scope>
</reference>
<feature type="compositionally biased region" description="Basic and acidic residues" evidence="4">
    <location>
        <begin position="273"/>
        <end position="304"/>
    </location>
</feature>
<proteinExistence type="inferred from homology"/>
<dbReference type="GO" id="GO:0005634">
    <property type="term" value="C:nucleus"/>
    <property type="evidence" value="ECO:0007669"/>
    <property type="project" value="UniProtKB-SubCell"/>
</dbReference>
<evidence type="ECO:0000256" key="3">
    <source>
        <dbReference type="ARBA" id="ARBA00038401"/>
    </source>
</evidence>
<organism evidence="5">
    <name type="scientific">Oryza sativa subsp. japonica</name>
    <name type="common">Rice</name>
    <dbReference type="NCBI Taxonomy" id="39947"/>
    <lineage>
        <taxon>Eukaryota</taxon>
        <taxon>Viridiplantae</taxon>
        <taxon>Streptophyta</taxon>
        <taxon>Embryophyta</taxon>
        <taxon>Tracheophyta</taxon>
        <taxon>Spermatophyta</taxon>
        <taxon>Magnoliopsida</taxon>
        <taxon>Liliopsida</taxon>
        <taxon>Poales</taxon>
        <taxon>Poaceae</taxon>
        <taxon>BOP clade</taxon>
        <taxon>Oryzoideae</taxon>
        <taxon>Oryzeae</taxon>
        <taxon>Oryzinae</taxon>
        <taxon>Oryza</taxon>
        <taxon>Oryza sativa</taxon>
    </lineage>
</organism>
<protein>
    <submittedName>
        <fullName evidence="5">Uncharacterized protein</fullName>
    </submittedName>
</protein>
<dbReference type="EMBL" id="CM000140">
    <property type="protein sequence ID" value="EEE59709.1"/>
    <property type="molecule type" value="Genomic_DNA"/>
</dbReference>
<accession>B9FAM5</accession>
<keyword evidence="2" id="KW-0539">Nucleus</keyword>
<feature type="region of interest" description="Disordered" evidence="4">
    <location>
        <begin position="41"/>
        <end position="256"/>
    </location>
</feature>
<feature type="region of interest" description="Disordered" evidence="4">
    <location>
        <begin position="272"/>
        <end position="304"/>
    </location>
</feature>
<feature type="compositionally biased region" description="Low complexity" evidence="4">
    <location>
        <begin position="190"/>
        <end position="199"/>
    </location>
</feature>
<feature type="compositionally biased region" description="Pro residues" evidence="4">
    <location>
        <begin position="59"/>
        <end position="89"/>
    </location>
</feature>
<dbReference type="InterPro" id="IPR011989">
    <property type="entry name" value="ARM-like"/>
</dbReference>
<evidence type="ECO:0000256" key="1">
    <source>
        <dbReference type="ARBA" id="ARBA00004123"/>
    </source>
</evidence>
<dbReference type="PANTHER" id="PTHR23424:SF23">
    <property type="entry name" value="PROTEIN SAAL1"/>
    <property type="match status" value="1"/>
</dbReference>